<dbReference type="PROSITE" id="PS51331">
    <property type="entry name" value="THYX"/>
    <property type="match status" value="2"/>
</dbReference>
<reference evidence="2" key="1">
    <citation type="submission" date="2017-09" db="EMBL/GenBank/DDBJ databases">
        <title>Depth-based differentiation of microbial function through sediment-hosted aquifers and enrichment of novel symbionts in the deep terrestrial subsurface.</title>
        <authorList>
            <person name="Probst A.J."/>
            <person name="Ladd B."/>
            <person name="Jarett J.K."/>
            <person name="Geller-Mcgrath D.E."/>
            <person name="Sieber C.M.K."/>
            <person name="Emerson J.B."/>
            <person name="Anantharaman K."/>
            <person name="Thomas B.C."/>
            <person name="Malmstrom R."/>
            <person name="Stieglmeier M."/>
            <person name="Klingl A."/>
            <person name="Woyke T."/>
            <person name="Ryan C.M."/>
            <person name="Banfield J.F."/>
        </authorList>
    </citation>
    <scope>NUCLEOTIDE SEQUENCE [LARGE SCALE GENOMIC DNA]</scope>
</reference>
<name>A0A2M6T1A5_9BACT</name>
<dbReference type="Gene3D" id="3.30.1360.170">
    <property type="match status" value="2"/>
</dbReference>
<dbReference type="AlphaFoldDB" id="A0A2M6T1A5"/>
<dbReference type="SUPFAM" id="SSF69796">
    <property type="entry name" value="Thymidylate synthase-complementing protein Thy1"/>
    <property type="match status" value="2"/>
</dbReference>
<organism evidence="1 2">
    <name type="scientific">Candidatus Nealsonbacteria bacterium CG08_land_8_20_14_0_20_43_11</name>
    <dbReference type="NCBI Taxonomy" id="1974706"/>
    <lineage>
        <taxon>Bacteria</taxon>
        <taxon>Candidatus Nealsoniibacteriota</taxon>
    </lineage>
</organism>
<dbReference type="CDD" id="cd20175">
    <property type="entry name" value="ThyX"/>
    <property type="match status" value="1"/>
</dbReference>
<dbReference type="GO" id="GO:0070402">
    <property type="term" value="F:NADPH binding"/>
    <property type="evidence" value="ECO:0007669"/>
    <property type="project" value="TreeGrafter"/>
</dbReference>
<accession>A0A2M6T1A5</accession>
<dbReference type="InterPro" id="IPR036098">
    <property type="entry name" value="Thymidylate_synthase_ThyX_sf"/>
</dbReference>
<dbReference type="InterPro" id="IPR003669">
    <property type="entry name" value="Thymidylate_synthase_ThyX"/>
</dbReference>
<dbReference type="EMBL" id="PEYE01000014">
    <property type="protein sequence ID" value="PIS38983.1"/>
    <property type="molecule type" value="Genomic_DNA"/>
</dbReference>
<dbReference type="Pfam" id="PF02511">
    <property type="entry name" value="Thy1"/>
    <property type="match status" value="2"/>
</dbReference>
<sequence length="503" mass="58791">MKRKIFSVLGVLPEPGGYAIAKFSRTPTYKSYQDWAMELTEERAEKFYNSFYFQYGHASIADLAHLMVVFENISVPTRNLLLDDQLIDAQSRSTRYVDFSKSVLIVPPELNGDKDSLALFQKTSQKMIGLYSLIIEKVSNIYREQYWSQKPKEMDEESFGRLTKARAIDVARYLLPCAIPKSMGIIASGRTWERIITKFLSSDLKECQQIGRELQRVVCRKQAFNPALIKIDQADYLTLEQKEKVKKAVAGKNIGLPTLVKYAGRKDYPKNAYQEASRYLKELKIKEKPDGKRGAVLYENINSEIDLATTLFYKTSAFSYGQLVKTVKRQSQQFLQKLIDSVYAKRGQYDAVFRETATGGLTFDICMDIGGFRDLHRHRNCIQILKELSPIYGFDMPREIKQVGLEKDYWEIMEKIEKDYWQIEKKHPAVGQYILPQATRRRFLMRMTPWELQYIVELRTRPQGHFSYREIAYQMYQKFAEKHPLRAKHFRVVSPDKIDFFKR</sequence>
<dbReference type="Proteomes" id="UP000229390">
    <property type="component" value="Unassembled WGS sequence"/>
</dbReference>
<dbReference type="PANTHER" id="PTHR34934">
    <property type="entry name" value="FLAVIN-DEPENDENT THYMIDYLATE SYNTHASE"/>
    <property type="match status" value="1"/>
</dbReference>
<proteinExistence type="predicted"/>
<protein>
    <recommendedName>
        <fullName evidence="3">Thymidylate synthase</fullName>
    </recommendedName>
</protein>
<gene>
    <name evidence="1" type="ORF">COT34_00805</name>
</gene>
<dbReference type="GO" id="GO:0004799">
    <property type="term" value="F:thymidylate synthase activity"/>
    <property type="evidence" value="ECO:0007669"/>
    <property type="project" value="TreeGrafter"/>
</dbReference>
<dbReference type="GO" id="GO:0050797">
    <property type="term" value="F:thymidylate synthase (FAD) activity"/>
    <property type="evidence" value="ECO:0007669"/>
    <property type="project" value="InterPro"/>
</dbReference>
<evidence type="ECO:0008006" key="3">
    <source>
        <dbReference type="Google" id="ProtNLM"/>
    </source>
</evidence>
<evidence type="ECO:0000313" key="2">
    <source>
        <dbReference type="Proteomes" id="UP000229390"/>
    </source>
</evidence>
<evidence type="ECO:0000313" key="1">
    <source>
        <dbReference type="EMBL" id="PIS38983.1"/>
    </source>
</evidence>
<dbReference type="GO" id="GO:0050660">
    <property type="term" value="F:flavin adenine dinucleotide binding"/>
    <property type="evidence" value="ECO:0007669"/>
    <property type="project" value="InterPro"/>
</dbReference>
<comment type="caution">
    <text evidence="1">The sequence shown here is derived from an EMBL/GenBank/DDBJ whole genome shotgun (WGS) entry which is preliminary data.</text>
</comment>
<dbReference type="PANTHER" id="PTHR34934:SF1">
    <property type="entry name" value="FLAVIN-DEPENDENT THYMIDYLATE SYNTHASE"/>
    <property type="match status" value="1"/>
</dbReference>
<dbReference type="GO" id="GO:0006231">
    <property type="term" value="P:dTMP biosynthetic process"/>
    <property type="evidence" value="ECO:0007669"/>
    <property type="project" value="InterPro"/>
</dbReference>